<dbReference type="AlphaFoldDB" id="A0A1G4AVB0"/>
<sequence length="98" mass="10567">MTRAGNKTAWVPGMRVCFASDRHLFLGSDVSEVTVPSRANLQVTQAPDVRNAKAPGPFCPSLGPAFARRRQRGGYLLLGGRRDETSTIIARTLLGAMP</sequence>
<gene>
    <name evidence="1" type="ORF">CORC01_11599</name>
</gene>
<dbReference type="EMBL" id="MJBS01000128">
    <property type="protein sequence ID" value="OHE93110.1"/>
    <property type="molecule type" value="Genomic_DNA"/>
</dbReference>
<dbReference type="RefSeq" id="XP_022470277.1">
    <property type="nucleotide sequence ID" value="XM_022623222.1"/>
</dbReference>
<proteinExistence type="predicted"/>
<evidence type="ECO:0000313" key="2">
    <source>
        <dbReference type="Proteomes" id="UP000176998"/>
    </source>
</evidence>
<evidence type="ECO:0000313" key="1">
    <source>
        <dbReference type="EMBL" id="OHE93110.1"/>
    </source>
</evidence>
<dbReference type="GeneID" id="34564732"/>
<reference evidence="1 2" key="1">
    <citation type="submission" date="2016-09" db="EMBL/GenBank/DDBJ databases">
        <authorList>
            <person name="Capua I."/>
            <person name="De Benedictis P."/>
            <person name="Joannis T."/>
            <person name="Lombin L.H."/>
            <person name="Cattoli G."/>
        </authorList>
    </citation>
    <scope>NUCLEOTIDE SEQUENCE [LARGE SCALE GENOMIC DNA]</scope>
    <source>
        <strain evidence="1 2">IMI 309357</strain>
    </source>
</reference>
<keyword evidence="2" id="KW-1185">Reference proteome</keyword>
<dbReference type="Proteomes" id="UP000176998">
    <property type="component" value="Unassembled WGS sequence"/>
</dbReference>
<protein>
    <submittedName>
        <fullName evidence="1">Uncharacterized protein</fullName>
    </submittedName>
</protein>
<organism evidence="1 2">
    <name type="scientific">Colletotrichum orchidophilum</name>
    <dbReference type="NCBI Taxonomy" id="1209926"/>
    <lineage>
        <taxon>Eukaryota</taxon>
        <taxon>Fungi</taxon>
        <taxon>Dikarya</taxon>
        <taxon>Ascomycota</taxon>
        <taxon>Pezizomycotina</taxon>
        <taxon>Sordariomycetes</taxon>
        <taxon>Hypocreomycetidae</taxon>
        <taxon>Glomerellales</taxon>
        <taxon>Glomerellaceae</taxon>
        <taxon>Colletotrichum</taxon>
    </lineage>
</organism>
<accession>A0A1G4AVB0</accession>
<comment type="caution">
    <text evidence="1">The sequence shown here is derived from an EMBL/GenBank/DDBJ whole genome shotgun (WGS) entry which is preliminary data.</text>
</comment>
<name>A0A1G4AVB0_9PEZI</name>